<sequence>MQGEITFSVQMNPSLTGCSPVIITVTSGHSQRAATCVCNLQAKSYRLHFTVCLICLRHTWSISHVKLLSMPIIYKKDEGKGEKKRKKEEKGSNAQEHFSLPCTTEA</sequence>
<proteinExistence type="predicted"/>
<feature type="region of interest" description="Disordered" evidence="1">
    <location>
        <begin position="78"/>
        <end position="106"/>
    </location>
</feature>
<dbReference type="GeneID" id="23864999"/>
<name>D0A099_TRYB9</name>
<dbReference type="RefSeq" id="XP_011778921.1">
    <property type="nucleotide sequence ID" value="XM_011780619.1"/>
</dbReference>
<evidence type="ECO:0000256" key="1">
    <source>
        <dbReference type="SAM" id="MobiDB-lite"/>
    </source>
</evidence>
<feature type="compositionally biased region" description="Polar residues" evidence="1">
    <location>
        <begin position="92"/>
        <end position="106"/>
    </location>
</feature>
<evidence type="ECO:0000313" key="3">
    <source>
        <dbReference type="Proteomes" id="UP000002316"/>
    </source>
</evidence>
<evidence type="ECO:0000313" key="2">
    <source>
        <dbReference type="EMBL" id="CBH16657.1"/>
    </source>
</evidence>
<dbReference type="AlphaFoldDB" id="D0A099"/>
<gene>
    <name evidence="2" type="ORF">TbgDal_X17600</name>
</gene>
<dbReference type="KEGG" id="tbg:TbgDal_X17600"/>
<reference evidence="3" key="1">
    <citation type="journal article" date="2010" name="PLoS Negl. Trop. Dis.">
        <title>The genome sequence of Trypanosoma brucei gambiense, causative agent of chronic human african trypanosomiasis.</title>
        <authorList>
            <person name="Jackson A.P."/>
            <person name="Sanders M."/>
            <person name="Berry A."/>
            <person name="McQuillan J."/>
            <person name="Aslett M.A."/>
            <person name="Quail M.A."/>
            <person name="Chukualim B."/>
            <person name="Capewell P."/>
            <person name="MacLeod A."/>
            <person name="Melville S.E."/>
            <person name="Gibson W."/>
            <person name="Barry J.D."/>
            <person name="Berriman M."/>
            <person name="Hertz-Fowler C."/>
        </authorList>
    </citation>
    <scope>NUCLEOTIDE SEQUENCE [LARGE SCALE GENOMIC DNA]</scope>
    <source>
        <strain evidence="3">MHOM/CI/86/DAL972</strain>
    </source>
</reference>
<organism evidence="2 3">
    <name type="scientific">Trypanosoma brucei gambiense (strain MHOM/CI/86/DAL972)</name>
    <dbReference type="NCBI Taxonomy" id="679716"/>
    <lineage>
        <taxon>Eukaryota</taxon>
        <taxon>Discoba</taxon>
        <taxon>Euglenozoa</taxon>
        <taxon>Kinetoplastea</taxon>
        <taxon>Metakinetoplastina</taxon>
        <taxon>Trypanosomatida</taxon>
        <taxon>Trypanosomatidae</taxon>
        <taxon>Trypanosoma</taxon>
    </lineage>
</organism>
<dbReference type="EMBL" id="FN554973">
    <property type="protein sequence ID" value="CBH16657.1"/>
    <property type="molecule type" value="Genomic_DNA"/>
</dbReference>
<dbReference type="Proteomes" id="UP000002316">
    <property type="component" value="Chromosome 10"/>
</dbReference>
<accession>D0A099</accession>
<protein>
    <submittedName>
        <fullName evidence="2">Uncharacterized protein</fullName>
    </submittedName>
</protein>